<reference evidence="5" key="1">
    <citation type="submission" date="2020-10" db="EMBL/GenBank/DDBJ databases">
        <title>Sequencing the genomes of 1000 actinobacteria strains.</title>
        <authorList>
            <person name="Klenk H.-P."/>
        </authorList>
    </citation>
    <scope>NUCLEOTIDE SEQUENCE</scope>
    <source>
        <strain evidence="5">DSM 45354</strain>
    </source>
</reference>
<feature type="chain" id="PRO_5037509391" evidence="4">
    <location>
        <begin position="33"/>
        <end position="424"/>
    </location>
</feature>
<dbReference type="RefSeq" id="WP_192751075.1">
    <property type="nucleotide sequence ID" value="NZ_BAABJL010000151.1"/>
</dbReference>
<accession>A0A927MUD8</accession>
<dbReference type="GO" id="GO:0003847">
    <property type="term" value="F:1-alkyl-2-acetylglycerophosphocholine esterase activity"/>
    <property type="evidence" value="ECO:0007669"/>
    <property type="project" value="TreeGrafter"/>
</dbReference>
<evidence type="ECO:0000256" key="4">
    <source>
        <dbReference type="SAM" id="SignalP"/>
    </source>
</evidence>
<evidence type="ECO:0000313" key="6">
    <source>
        <dbReference type="Proteomes" id="UP000638648"/>
    </source>
</evidence>
<dbReference type="Pfam" id="PF03403">
    <property type="entry name" value="PAF-AH_p_II"/>
    <property type="match status" value="1"/>
</dbReference>
<dbReference type="EMBL" id="JADBEM010000001">
    <property type="protein sequence ID" value="MBE1607071.1"/>
    <property type="molecule type" value="Genomic_DNA"/>
</dbReference>
<sequence length="424" mass="44392">MTRLRSRLARPALLAVLALALASAAVSTVADAEATANGVEARKPARFTAKLPAPTGPYAVGTVAWSLDGAGRPDPWQAGSDRDLAVQLWYPAEAAGRPAPWAHQNVARHAAQRYGFAPESLTRVRAHATEAAPVRAGAGRLPVLVFSPGDGGNRTDSTALTEDLASHGYLVVAVDHLGDAIEGSLPDGELVARTKPELPDDIEPEDLTGPAVVEQVAVRVGDVRAVVAALGRVDGLDQSADAGATAQRIGVAGNVPDGLPGRIDLDRLGILGHSLGGATAAGAMDADDRFRAGVNLDGLVAGPVAGKGLDRPFLVVRQPQHTTEIDPSWRTFLPALRGWHRLVTVAGAGHYSFADLGLWARPAGVDRRTSEKTFRFNFGAGDNVRATELTRSLLVAFFDAHLLGHPVPPLLDGPTPQNPELTFD</sequence>
<keyword evidence="1 5" id="KW-0378">Hydrolase</keyword>
<dbReference type="Gene3D" id="3.40.50.1820">
    <property type="entry name" value="alpha/beta hydrolase"/>
    <property type="match status" value="1"/>
</dbReference>
<evidence type="ECO:0000256" key="3">
    <source>
        <dbReference type="ARBA" id="ARBA00023098"/>
    </source>
</evidence>
<dbReference type="AlphaFoldDB" id="A0A927MUD8"/>
<keyword evidence="4" id="KW-0732">Signal</keyword>
<keyword evidence="2" id="KW-0442">Lipid degradation</keyword>
<organism evidence="5 6">
    <name type="scientific">Actinopolymorpha pittospori</name>
    <dbReference type="NCBI Taxonomy" id="648752"/>
    <lineage>
        <taxon>Bacteria</taxon>
        <taxon>Bacillati</taxon>
        <taxon>Actinomycetota</taxon>
        <taxon>Actinomycetes</taxon>
        <taxon>Propionibacteriales</taxon>
        <taxon>Actinopolymorphaceae</taxon>
        <taxon>Actinopolymorpha</taxon>
    </lineage>
</organism>
<evidence type="ECO:0000256" key="2">
    <source>
        <dbReference type="ARBA" id="ARBA00022963"/>
    </source>
</evidence>
<dbReference type="Proteomes" id="UP000638648">
    <property type="component" value="Unassembled WGS sequence"/>
</dbReference>
<keyword evidence="3" id="KW-0443">Lipid metabolism</keyword>
<feature type="signal peptide" evidence="4">
    <location>
        <begin position="1"/>
        <end position="32"/>
    </location>
</feature>
<evidence type="ECO:0000313" key="5">
    <source>
        <dbReference type="EMBL" id="MBE1607071.1"/>
    </source>
</evidence>
<name>A0A927MUD8_9ACTN</name>
<dbReference type="PANTHER" id="PTHR10272:SF0">
    <property type="entry name" value="PLATELET-ACTIVATING FACTOR ACETYLHYDROLASE"/>
    <property type="match status" value="1"/>
</dbReference>
<keyword evidence="6" id="KW-1185">Reference proteome</keyword>
<comment type="caution">
    <text evidence="5">The sequence shown here is derived from an EMBL/GenBank/DDBJ whole genome shotgun (WGS) entry which is preliminary data.</text>
</comment>
<gene>
    <name evidence="5" type="ORF">HEB94_003919</name>
</gene>
<dbReference type="SUPFAM" id="SSF53474">
    <property type="entry name" value="alpha/beta-Hydrolases"/>
    <property type="match status" value="1"/>
</dbReference>
<dbReference type="PANTHER" id="PTHR10272">
    <property type="entry name" value="PLATELET-ACTIVATING FACTOR ACETYLHYDROLASE"/>
    <property type="match status" value="1"/>
</dbReference>
<evidence type="ECO:0000256" key="1">
    <source>
        <dbReference type="ARBA" id="ARBA00022801"/>
    </source>
</evidence>
<proteinExistence type="predicted"/>
<dbReference type="InterPro" id="IPR029058">
    <property type="entry name" value="AB_hydrolase_fold"/>
</dbReference>
<protein>
    <submittedName>
        <fullName evidence="5">Dienelactone hydrolase</fullName>
    </submittedName>
</protein>
<dbReference type="GO" id="GO:0016042">
    <property type="term" value="P:lipid catabolic process"/>
    <property type="evidence" value="ECO:0007669"/>
    <property type="project" value="UniProtKB-KW"/>
</dbReference>